<keyword evidence="4 7" id="KW-0256">Endoplasmic reticulum</keyword>
<comment type="subcellular location">
    <subcellularLocation>
        <location evidence="1 7">Endoplasmic reticulum membrane</location>
        <topology evidence="1 7">Multi-pass membrane protein</topology>
    </subcellularLocation>
</comment>
<organism evidence="9 10">
    <name type="scientific">Porphyra umbilicalis</name>
    <name type="common">Purple laver</name>
    <name type="synonym">Red alga</name>
    <dbReference type="NCBI Taxonomy" id="2786"/>
    <lineage>
        <taxon>Eukaryota</taxon>
        <taxon>Rhodophyta</taxon>
        <taxon>Bangiophyceae</taxon>
        <taxon>Bangiales</taxon>
        <taxon>Bangiaceae</taxon>
        <taxon>Porphyra</taxon>
    </lineage>
</organism>
<dbReference type="Pfam" id="PF04511">
    <property type="entry name" value="DER1"/>
    <property type="match status" value="1"/>
</dbReference>
<accession>A0A1X6P8Q8</accession>
<protein>
    <recommendedName>
        <fullName evidence="7">Derlin</fullName>
    </recommendedName>
</protein>
<gene>
    <name evidence="9" type="ORF">BU14_0153s0022</name>
</gene>
<evidence type="ECO:0000256" key="7">
    <source>
        <dbReference type="RuleBase" id="RU363059"/>
    </source>
</evidence>
<dbReference type="EMBL" id="KV918842">
    <property type="protein sequence ID" value="OSX77279.1"/>
    <property type="molecule type" value="Genomic_DNA"/>
</dbReference>
<keyword evidence="5 7" id="KW-1133">Transmembrane helix</keyword>
<evidence type="ECO:0000256" key="8">
    <source>
        <dbReference type="SAM" id="MobiDB-lite"/>
    </source>
</evidence>
<dbReference type="InterPro" id="IPR007599">
    <property type="entry name" value="DER1"/>
</dbReference>
<dbReference type="GO" id="GO:0006950">
    <property type="term" value="P:response to stress"/>
    <property type="evidence" value="ECO:0007669"/>
    <property type="project" value="UniProtKB-ARBA"/>
</dbReference>
<dbReference type="SUPFAM" id="SSF144091">
    <property type="entry name" value="Rhomboid-like"/>
    <property type="match status" value="1"/>
</dbReference>
<dbReference type="AlphaFoldDB" id="A0A1X6P8Q8"/>
<keyword evidence="3 7" id="KW-0812">Transmembrane</keyword>
<evidence type="ECO:0000256" key="1">
    <source>
        <dbReference type="ARBA" id="ARBA00004477"/>
    </source>
</evidence>
<reference evidence="9 10" key="1">
    <citation type="submission" date="2017-03" db="EMBL/GenBank/DDBJ databases">
        <title>WGS assembly of Porphyra umbilicalis.</title>
        <authorList>
            <person name="Brawley S.H."/>
            <person name="Blouin N.A."/>
            <person name="Ficko-Blean E."/>
            <person name="Wheeler G.L."/>
            <person name="Lohr M."/>
            <person name="Goodson H.V."/>
            <person name="Jenkins J.W."/>
            <person name="Blaby-Haas C.E."/>
            <person name="Helliwell K.E."/>
            <person name="Chan C."/>
            <person name="Marriage T."/>
            <person name="Bhattacharya D."/>
            <person name="Klein A.S."/>
            <person name="Badis Y."/>
            <person name="Brodie J."/>
            <person name="Cao Y."/>
            <person name="Collen J."/>
            <person name="Dittami S.M."/>
            <person name="Gachon C.M."/>
            <person name="Green B.R."/>
            <person name="Karpowicz S."/>
            <person name="Kim J.W."/>
            <person name="Kudahl U."/>
            <person name="Lin S."/>
            <person name="Michel G."/>
            <person name="Mittag M."/>
            <person name="Olson B.J."/>
            <person name="Pangilinan J."/>
            <person name="Peng Y."/>
            <person name="Qiu H."/>
            <person name="Shu S."/>
            <person name="Singer J.T."/>
            <person name="Smith A.G."/>
            <person name="Sprecher B.N."/>
            <person name="Wagner V."/>
            <person name="Wang W."/>
            <person name="Wang Z.-Y."/>
            <person name="Yan J."/>
            <person name="Yarish C."/>
            <person name="Zoeuner-Riek S."/>
            <person name="Zhuang Y."/>
            <person name="Zou Y."/>
            <person name="Lindquist E.A."/>
            <person name="Grimwood J."/>
            <person name="Barry K."/>
            <person name="Rokhsar D.S."/>
            <person name="Schmutz J."/>
            <person name="Stiller J.W."/>
            <person name="Grossman A.R."/>
            <person name="Prochnik S.E."/>
        </authorList>
    </citation>
    <scope>NUCLEOTIDE SEQUENCE [LARGE SCALE GENOMIC DNA]</scope>
    <source>
        <strain evidence="9">4086291</strain>
    </source>
</reference>
<feature type="transmembrane region" description="Helical" evidence="7">
    <location>
        <begin position="151"/>
        <end position="173"/>
    </location>
</feature>
<evidence type="ECO:0000313" key="9">
    <source>
        <dbReference type="EMBL" id="OSX77279.1"/>
    </source>
</evidence>
<feature type="transmembrane region" description="Helical" evidence="7">
    <location>
        <begin position="179"/>
        <end position="197"/>
    </location>
</feature>
<feature type="region of interest" description="Disordered" evidence="8">
    <location>
        <begin position="230"/>
        <end position="271"/>
    </location>
</feature>
<dbReference type="InterPro" id="IPR035952">
    <property type="entry name" value="Rhomboid-like_sf"/>
</dbReference>
<keyword evidence="10" id="KW-1185">Reference proteome</keyword>
<sequence length="302" mass="31344">MADQGGGRGAVGETSVSSFLADIPPVTRYLLLGTLAVTCGSGLGVVSPSVFVLDWQAVFGRFQVWRPFFTLLHQQKLNFNFILKIMYLYQYSKQLEMGAFGGNTADYVAALMYISVGLMLTTAVMPFMVLGPALIAAIVHIWGRHNPTLPVSLYGFVSIPAGYLSFALVGLFFVINGGAIDWISIAGIIVGHAYFFMDSIYPTLPGRGGARPLKTPAWVVSAVERLNAGADAAPRGAPPGRSAGGGGATSAAGRSSFGSSGRDSAATGASRGFSTAGLRSSMAAAAASGGRSWGSGRRLGSD</sequence>
<evidence type="ECO:0000256" key="2">
    <source>
        <dbReference type="ARBA" id="ARBA00008917"/>
    </source>
</evidence>
<dbReference type="OrthoDB" id="3628at2759"/>
<dbReference type="PANTHER" id="PTHR11009">
    <property type="entry name" value="DER1-LIKE PROTEIN, DERLIN"/>
    <property type="match status" value="1"/>
</dbReference>
<name>A0A1X6P8Q8_PORUM</name>
<proteinExistence type="inferred from homology"/>
<comment type="function">
    <text evidence="7">May be involved in the degradation of misfolded endoplasmic reticulum (ER) luminal proteins.</text>
</comment>
<comment type="similarity">
    <text evidence="2 7">Belongs to the derlin family.</text>
</comment>
<keyword evidence="6 7" id="KW-0472">Membrane</keyword>
<evidence type="ECO:0000256" key="6">
    <source>
        <dbReference type="ARBA" id="ARBA00023136"/>
    </source>
</evidence>
<evidence type="ECO:0000313" key="10">
    <source>
        <dbReference type="Proteomes" id="UP000218209"/>
    </source>
</evidence>
<feature type="transmembrane region" description="Helical" evidence="7">
    <location>
        <begin position="29"/>
        <end position="55"/>
    </location>
</feature>
<feature type="transmembrane region" description="Helical" evidence="7">
    <location>
        <begin position="112"/>
        <end position="139"/>
    </location>
</feature>
<evidence type="ECO:0000256" key="3">
    <source>
        <dbReference type="ARBA" id="ARBA00022692"/>
    </source>
</evidence>
<feature type="compositionally biased region" description="Low complexity" evidence="8">
    <location>
        <begin position="230"/>
        <end position="241"/>
    </location>
</feature>
<evidence type="ECO:0000256" key="5">
    <source>
        <dbReference type="ARBA" id="ARBA00022989"/>
    </source>
</evidence>
<evidence type="ECO:0000256" key="4">
    <source>
        <dbReference type="ARBA" id="ARBA00022824"/>
    </source>
</evidence>
<dbReference type="Proteomes" id="UP000218209">
    <property type="component" value="Unassembled WGS sequence"/>
</dbReference>
<dbReference type="GO" id="GO:0005789">
    <property type="term" value="C:endoplasmic reticulum membrane"/>
    <property type="evidence" value="ECO:0007669"/>
    <property type="project" value="UniProtKB-SubCell"/>
</dbReference>
<feature type="compositionally biased region" description="Low complexity" evidence="8">
    <location>
        <begin position="249"/>
        <end position="266"/>
    </location>
</feature>